<gene>
    <name evidence="1" type="ORF">IMCC3317_39190</name>
</gene>
<dbReference type="AlphaFoldDB" id="A0A7L4ZQS5"/>
<proteinExistence type="predicted"/>
<dbReference type="EMBL" id="CP019288">
    <property type="protein sequence ID" value="QHI38526.1"/>
    <property type="molecule type" value="Genomic_DNA"/>
</dbReference>
<organism evidence="1 2">
    <name type="scientific">Kordia antarctica</name>
    <dbReference type="NCBI Taxonomy" id="1218801"/>
    <lineage>
        <taxon>Bacteria</taxon>
        <taxon>Pseudomonadati</taxon>
        <taxon>Bacteroidota</taxon>
        <taxon>Flavobacteriia</taxon>
        <taxon>Flavobacteriales</taxon>
        <taxon>Flavobacteriaceae</taxon>
        <taxon>Kordia</taxon>
    </lineage>
</organism>
<protein>
    <submittedName>
        <fullName evidence="1">Uncharacterized protein</fullName>
    </submittedName>
</protein>
<dbReference type="OrthoDB" id="9899716at2"/>
<sequence length="80" mass="8645">MKKQKMNALTLNKKRVSNLNTLLGGAPNYTHAPQRTRDDRCIVSAHYGCPDTFLNTCNLSEAGPSVCANCPVEPSGPVDL</sequence>
<dbReference type="Proteomes" id="UP000464657">
    <property type="component" value="Chromosome"/>
</dbReference>
<evidence type="ECO:0000313" key="2">
    <source>
        <dbReference type="Proteomes" id="UP000464657"/>
    </source>
</evidence>
<dbReference type="KEGG" id="kan:IMCC3317_39190"/>
<evidence type="ECO:0000313" key="1">
    <source>
        <dbReference type="EMBL" id="QHI38526.1"/>
    </source>
</evidence>
<name>A0A7L4ZQS5_9FLAO</name>
<accession>A0A7L4ZQS5</accession>
<keyword evidence="2" id="KW-1185">Reference proteome</keyword>
<reference evidence="1 2" key="1">
    <citation type="journal article" date="2013" name="Int. J. Syst. Evol. Microbiol.">
        <title>Kordia antarctica sp. nov., isolated from Antarctic seawater.</title>
        <authorList>
            <person name="Baek K."/>
            <person name="Choi A."/>
            <person name="Kang I."/>
            <person name="Lee K."/>
            <person name="Cho J.C."/>
        </authorList>
    </citation>
    <scope>NUCLEOTIDE SEQUENCE [LARGE SCALE GENOMIC DNA]</scope>
    <source>
        <strain evidence="1 2">IMCC3317</strain>
    </source>
</reference>
<dbReference type="RefSeq" id="WP_160131071.1">
    <property type="nucleotide sequence ID" value="NZ_CP019288.1"/>
</dbReference>